<gene>
    <name evidence="8" type="ORF">OCBIM_22034402mg</name>
</gene>
<dbReference type="OrthoDB" id="10257492at2759"/>
<accession>A0A0L8GFN7</accession>
<evidence type="ECO:0000256" key="1">
    <source>
        <dbReference type="ARBA" id="ARBA00001946"/>
    </source>
</evidence>
<dbReference type="STRING" id="37653.A0A0L8GFN7"/>
<dbReference type="PROSITE" id="PS00723">
    <property type="entry name" value="POLYPRENYL_SYNTHASE_1"/>
    <property type="match status" value="1"/>
</dbReference>
<evidence type="ECO:0000256" key="5">
    <source>
        <dbReference type="ARBA" id="ARBA00033740"/>
    </source>
</evidence>
<evidence type="ECO:0000256" key="3">
    <source>
        <dbReference type="ARBA" id="ARBA00022723"/>
    </source>
</evidence>
<protein>
    <recommendedName>
        <fullName evidence="6">Farnesyl pyrophosphate synthase</fullName>
    </recommendedName>
</protein>
<keyword evidence="4" id="KW-0460">Magnesium</keyword>
<sequence length="346" mass="40251">MTANLSDIEKFDELFPVLLEDISTEWKNQFESDDLLERVIEVCSYNVPFGKKNRGTTVPAAYTGLMNGQASEDDLRLARILGWCVEWLQAFFLVADDIMDNSVTRRGKPCWYRVENIGKIAINDSFFLEMSIYTLLRKYFRNKPYYVELLELFHSITSKTVMGQMLDLVIVPPGGKVEFEKFSVEKYKKIVKFKTAFYSFYLPVGLAMYMAGIKEQEIHNEAKDILLQMGEYFQIQDDYLDCFGDPSVTGKIGTDIEDGKCSWLVVQALALVSDEQKTVLERNYGFDCPHKVQCVKSLYKELKLDELFLKYEEESYKLLLEKIEKCSHLPKEIFLTFAKKIYKRKM</sequence>
<dbReference type="PROSITE" id="PS00444">
    <property type="entry name" value="POLYPRENYL_SYNTHASE_2"/>
    <property type="match status" value="1"/>
</dbReference>
<comment type="similarity">
    <text evidence="7">Belongs to the FPP/GGPP synthase family.</text>
</comment>
<dbReference type="GO" id="GO:0005737">
    <property type="term" value="C:cytoplasm"/>
    <property type="evidence" value="ECO:0007669"/>
    <property type="project" value="TreeGrafter"/>
</dbReference>
<proteinExistence type="inferred from homology"/>
<dbReference type="PANTHER" id="PTHR11525">
    <property type="entry name" value="FARNESYL-PYROPHOSPHATE SYNTHETASE"/>
    <property type="match status" value="1"/>
</dbReference>
<dbReference type="FunFam" id="1.10.600.10:FF:000021">
    <property type="entry name" value="Farnesyl pyrophosphate synthase"/>
    <property type="match status" value="1"/>
</dbReference>
<keyword evidence="3" id="KW-0479">Metal-binding</keyword>
<comment type="cofactor">
    <cofactor evidence="1">
        <name>Mg(2+)</name>
        <dbReference type="ChEBI" id="CHEBI:18420"/>
    </cofactor>
</comment>
<dbReference type="GO" id="GO:0004161">
    <property type="term" value="F:dimethylallyltranstransferase activity"/>
    <property type="evidence" value="ECO:0007669"/>
    <property type="project" value="TreeGrafter"/>
</dbReference>
<dbReference type="GO" id="GO:0045337">
    <property type="term" value="P:farnesyl diphosphate biosynthetic process"/>
    <property type="evidence" value="ECO:0007669"/>
    <property type="project" value="TreeGrafter"/>
</dbReference>
<dbReference type="CDD" id="cd00685">
    <property type="entry name" value="Trans_IPPS_HT"/>
    <property type="match status" value="1"/>
</dbReference>
<dbReference type="GO" id="GO:0004337">
    <property type="term" value="F:(2E,6E)-farnesyl diphosphate synthase activity"/>
    <property type="evidence" value="ECO:0007669"/>
    <property type="project" value="TreeGrafter"/>
</dbReference>
<evidence type="ECO:0000256" key="2">
    <source>
        <dbReference type="ARBA" id="ARBA00022679"/>
    </source>
</evidence>
<dbReference type="SFLD" id="SFLDG01017">
    <property type="entry name" value="Polyprenyl_Transferase_Like"/>
    <property type="match status" value="1"/>
</dbReference>
<dbReference type="GO" id="GO:0042811">
    <property type="term" value="P:pheromone biosynthetic process"/>
    <property type="evidence" value="ECO:0007669"/>
    <property type="project" value="UniProtKB-ARBA"/>
</dbReference>
<dbReference type="Gene3D" id="1.10.600.10">
    <property type="entry name" value="Farnesyl Diphosphate Synthase"/>
    <property type="match status" value="1"/>
</dbReference>
<dbReference type="SUPFAM" id="SSF48576">
    <property type="entry name" value="Terpenoid synthases"/>
    <property type="match status" value="1"/>
</dbReference>
<dbReference type="InterPro" id="IPR039702">
    <property type="entry name" value="FPS1-like"/>
</dbReference>
<dbReference type="InterPro" id="IPR008949">
    <property type="entry name" value="Isoprenoid_synthase_dom_sf"/>
</dbReference>
<dbReference type="KEGG" id="obi:106877226"/>
<dbReference type="SFLD" id="SFLDS00005">
    <property type="entry name" value="Isoprenoid_Synthase_Type_I"/>
    <property type="match status" value="1"/>
</dbReference>
<evidence type="ECO:0000256" key="4">
    <source>
        <dbReference type="ARBA" id="ARBA00022842"/>
    </source>
</evidence>
<dbReference type="Pfam" id="PF00348">
    <property type="entry name" value="polyprenyl_synt"/>
    <property type="match status" value="1"/>
</dbReference>
<dbReference type="InterPro" id="IPR000092">
    <property type="entry name" value="Polyprenyl_synt"/>
</dbReference>
<organism evidence="8">
    <name type="scientific">Octopus bimaculoides</name>
    <name type="common">California two-spotted octopus</name>
    <dbReference type="NCBI Taxonomy" id="37653"/>
    <lineage>
        <taxon>Eukaryota</taxon>
        <taxon>Metazoa</taxon>
        <taxon>Spiralia</taxon>
        <taxon>Lophotrochozoa</taxon>
        <taxon>Mollusca</taxon>
        <taxon>Cephalopoda</taxon>
        <taxon>Coleoidea</taxon>
        <taxon>Octopodiformes</taxon>
        <taxon>Octopoda</taxon>
        <taxon>Incirrata</taxon>
        <taxon>Octopodidae</taxon>
        <taxon>Octopus</taxon>
    </lineage>
</organism>
<dbReference type="AlphaFoldDB" id="A0A0L8GFN7"/>
<evidence type="ECO:0000256" key="7">
    <source>
        <dbReference type="RuleBase" id="RU004466"/>
    </source>
</evidence>
<dbReference type="PANTHER" id="PTHR11525:SF0">
    <property type="entry name" value="FARNESYL PYROPHOSPHATE SYNTHASE"/>
    <property type="match status" value="1"/>
</dbReference>
<comment type="pathway">
    <text evidence="5">Pheromone biosynthesis.</text>
</comment>
<evidence type="ECO:0000313" key="8">
    <source>
        <dbReference type="EMBL" id="KOF75649.1"/>
    </source>
</evidence>
<dbReference type="GO" id="GO:0046872">
    <property type="term" value="F:metal ion binding"/>
    <property type="evidence" value="ECO:0007669"/>
    <property type="project" value="UniProtKB-KW"/>
</dbReference>
<reference evidence="8" key="1">
    <citation type="submission" date="2015-07" db="EMBL/GenBank/DDBJ databases">
        <title>MeaNS - Measles Nucleotide Surveillance Program.</title>
        <authorList>
            <person name="Tran T."/>
            <person name="Druce J."/>
        </authorList>
    </citation>
    <scope>NUCLEOTIDE SEQUENCE</scope>
    <source>
        <strain evidence="8">UCB-OBI-ISO-001</strain>
        <tissue evidence="8">Gonad</tissue>
    </source>
</reference>
<dbReference type="OMA" id="CSWVVNQ"/>
<dbReference type="InterPro" id="IPR033749">
    <property type="entry name" value="Polyprenyl_synt_CS"/>
</dbReference>
<evidence type="ECO:0000256" key="6">
    <source>
        <dbReference type="ARBA" id="ARBA00034546"/>
    </source>
</evidence>
<keyword evidence="2 7" id="KW-0808">Transferase</keyword>
<dbReference type="EMBL" id="KQ422029">
    <property type="protein sequence ID" value="KOF75649.1"/>
    <property type="molecule type" value="Genomic_DNA"/>
</dbReference>
<name>A0A0L8GFN7_OCTBM</name>